<name>A0A9N9IYY1_9GLOM</name>
<feature type="domain" description="Protein kinase" evidence="1">
    <location>
        <begin position="82"/>
        <end position="215"/>
    </location>
</feature>
<dbReference type="Proteomes" id="UP000789405">
    <property type="component" value="Unassembled WGS sequence"/>
</dbReference>
<proteinExistence type="predicted"/>
<dbReference type="GO" id="GO:0005524">
    <property type="term" value="F:ATP binding"/>
    <property type="evidence" value="ECO:0007669"/>
    <property type="project" value="InterPro"/>
</dbReference>
<comment type="caution">
    <text evidence="2">The sequence shown here is derived from an EMBL/GenBank/DDBJ whole genome shotgun (WGS) entry which is preliminary data.</text>
</comment>
<evidence type="ECO:0000259" key="1">
    <source>
        <dbReference type="PROSITE" id="PS50011"/>
    </source>
</evidence>
<dbReference type="GO" id="GO:0004672">
    <property type="term" value="F:protein kinase activity"/>
    <property type="evidence" value="ECO:0007669"/>
    <property type="project" value="InterPro"/>
</dbReference>
<dbReference type="SUPFAM" id="SSF56112">
    <property type="entry name" value="Protein kinase-like (PK-like)"/>
    <property type="match status" value="1"/>
</dbReference>
<evidence type="ECO:0000313" key="2">
    <source>
        <dbReference type="EMBL" id="CAG8754367.1"/>
    </source>
</evidence>
<reference evidence="2" key="1">
    <citation type="submission" date="2021-06" db="EMBL/GenBank/DDBJ databases">
        <authorList>
            <person name="Kallberg Y."/>
            <person name="Tangrot J."/>
            <person name="Rosling A."/>
        </authorList>
    </citation>
    <scope>NUCLEOTIDE SEQUENCE</scope>
    <source>
        <strain evidence="2">MA453B</strain>
    </source>
</reference>
<dbReference type="AlphaFoldDB" id="A0A9N9IYY1"/>
<dbReference type="InterPro" id="IPR011009">
    <property type="entry name" value="Kinase-like_dom_sf"/>
</dbReference>
<dbReference type="InterPro" id="IPR000719">
    <property type="entry name" value="Prot_kinase_dom"/>
</dbReference>
<dbReference type="PROSITE" id="PS50011">
    <property type="entry name" value="PROTEIN_KINASE_DOM"/>
    <property type="match status" value="1"/>
</dbReference>
<organism evidence="2 3">
    <name type="scientific">Dentiscutata erythropus</name>
    <dbReference type="NCBI Taxonomy" id="1348616"/>
    <lineage>
        <taxon>Eukaryota</taxon>
        <taxon>Fungi</taxon>
        <taxon>Fungi incertae sedis</taxon>
        <taxon>Mucoromycota</taxon>
        <taxon>Glomeromycotina</taxon>
        <taxon>Glomeromycetes</taxon>
        <taxon>Diversisporales</taxon>
        <taxon>Gigasporaceae</taxon>
        <taxon>Dentiscutata</taxon>
    </lineage>
</organism>
<accession>A0A9N9IYY1</accession>
<sequence length="215" mass="25338">MAMLVEQDGLKKDGMPFQITEDFDRCVCNERIWCRSCNATRFEQDFNTWTSGNNEIDEFIKYTQIHALNNVYVLEWYPWEMFSDITKIEKGGSATVFRAQGKVGRIREWDQQSNKWRRSYDPNNSYVALKIIGHSKSLPKDFLNEVKKLHRSTRPITGKFYGFTKDEANGEYLLVIYFFIGGDLRKQLQLYAVTWDEKIKIICQIVSHKEGLIHR</sequence>
<dbReference type="Gene3D" id="1.10.510.10">
    <property type="entry name" value="Transferase(Phosphotransferase) domain 1"/>
    <property type="match status" value="1"/>
</dbReference>
<keyword evidence="3" id="KW-1185">Reference proteome</keyword>
<dbReference type="EMBL" id="CAJVPY010015910">
    <property type="protein sequence ID" value="CAG8754367.1"/>
    <property type="molecule type" value="Genomic_DNA"/>
</dbReference>
<evidence type="ECO:0000313" key="3">
    <source>
        <dbReference type="Proteomes" id="UP000789405"/>
    </source>
</evidence>
<protein>
    <submittedName>
        <fullName evidence="2">10552_t:CDS:1</fullName>
    </submittedName>
</protein>
<dbReference type="OrthoDB" id="2418574at2759"/>
<gene>
    <name evidence="2" type="ORF">DERYTH_LOCUS17185</name>
</gene>